<dbReference type="InterPro" id="IPR008993">
    <property type="entry name" value="TIMP-like_OB-fold"/>
</dbReference>
<dbReference type="Gene3D" id="2.40.50.120">
    <property type="match status" value="1"/>
</dbReference>
<accession>A0A1I7W216</accession>
<evidence type="ECO:0000313" key="5">
    <source>
        <dbReference type="Proteomes" id="UP000095285"/>
    </source>
</evidence>
<reference evidence="6" key="2">
    <citation type="submission" date="2016-11" db="UniProtKB">
        <authorList>
            <consortium name="WormBaseParasite"/>
        </authorList>
    </citation>
    <scope>IDENTIFICATION</scope>
</reference>
<dbReference type="PANTHER" id="PTHR11412">
    <property type="entry name" value="MACROGLOBULIN / COMPLEMENT"/>
    <property type="match status" value="1"/>
</dbReference>
<keyword evidence="1" id="KW-0732">Signal</keyword>
<proteinExistence type="predicted"/>
<dbReference type="Pfam" id="PF00207">
    <property type="entry name" value="A2M"/>
    <property type="match status" value="1"/>
</dbReference>
<sequence>MGTIGSSMVDAIDIPILNLDQGAIGENIRDLTLTLGHAQGIGDISTAIESSLSTVSTDVGGLFSHHYSNIVSVFSSGNDNDNDGDNNDSNDENYADNAGNESAPSTSGNYLHEWTPQYSSTLSIFATLSSGNFLSENEITQVFSRYGNIKEVKWIQISDNNGYIIVFSNEIERENAIKAVCQYQLLFVKCSLDKHMKNVEIVFAWSATGKGLIEICGSKMETKGRVLKLWSFKQARLFVNSKLAAVDKTNCTSQQCKQFVPKLEKLRTLRLALAVTKDKDDNDSYFIGGAKLLGFTNTLRGDSNNGTSKHQIPCHPNASVMTLNENMPSPERPGTRPSPATAFLLKRISEANMLETDQFYERISRDSGNEKNRFLNLPAPYHLLPDTPYFRRAPIVPPPTRSLSATEQIPIQQRIINRYLASMKMDDENGFAAIARYERECYEHLFASSHYHLTTLPEQQGFGFPGARGFQKGTGRIGADFDAGTRLGMNAGKHTLSTNFIGPLMIEDQTKIGHWSDRVNIAQCSGSAVTAPSRSLAKLTAEVLDQGTGNRIKSNVEIDNIFAGFELIPLRPGYYRGSSNISILIKSTGGPSVRMQEVEINVRCISTDKRQTLNLRSYKGRIGFLLTIPFSSNLYEHSCRVILIQARRKIGGRFSRPIILVLPSADHSKWIQYGWIHWSLPNNATYRVGEKFRASVPLHLASKLNYLVICQDETITEAGRVRDDGEIIFETTDAMIPYCTLNVFSSNGTVQIDMILFFVELSCKSSLAVSKTLAGVNDNLTVTINGGSNGLALLSAVDIRMLELMQKYSSRPTSKYWDLSMTERSSRTLFLGLIDSKKLSSEIGETCEEAGVLMLQHLKRCPNFMDSSSAVSNLCLRSFILACERLTGRTTKTIVLAISKVCDRKTGRGCDVDRDGVTVKLASVQVQWRSAGFLAGNRTWLDDSTPALFRREVDLSPVLRQYFPEVWLFEDYNLGASGRLNLTIRAPDTVTQWSVQSSAWTPGDLAVCHSAPSIISTQQKLYMTVDLPQHVYINESVTARVSVFAEQIKEDIMLSVCIAKLDRHVCGDLGAHGERGQPAYTRIHLTAAVTTSTRIFALRFLRLGETEVMFTLKEEISYPGRYHCDVGEIYDAVKLRVIVAKRAETAEHFKRLVLNPRKPLNLLAHTVNVHYLMMENETGNGKKNIFGNEETILSLCQDRISRNRTLLDPTCFKLRGIAEFLSEGLITDPIIRNEISSRSNYRWKRSVLSYESFLTDVISSFAPALYQFKSLNPLDRKTYQEFESLDDAIGSCSLTALSTSLLCEAAVDERIVCPLLTYLLNEMATDTDTQLPMDYFLDHMNFTTVEDGYWLIKAIVNQLASDCMAYQCARNDRVWISLRKSFFNLPDHTALDIRTVAALAFMAPRSVSSIMRIKLYSAAKDGMLPYWTTGKMSDDGSLLAKLRSGFGDHMKHRILMSGDLLVNSLGLLAFLSRRVDPMFPLIELDLLADWIYEQLNEDGHTPFALDAYFANRAIYEYRMHKTNRRDSNHDRVTVICKQCKLIVHNVTSTPTVFYLPVTVRNITLITEGNAKVRTGIRVLTTKRMRLRRGLEQNDFYPTKVSVVQDVISPGIIRQEVCLKILTSLIESLEVTHGLFTGFTSQDSLFRILQNTTLYGVRLLDSVTVSNYAVHFVLTDLKPKIPLCYELRIMEPRNTYEPNQLAPVAITVRHPLYDIAGQELVTYMERFKRSFLEETIDMVCWDGSCSCAEASCTVRCSQCRSITKKHLQHELCSKNMFGATVEVENYRAENLSDSGYFIIEVSLKHWKQSNVKTVLQKPDRIEVWLRTCNIRCAEPKIGEVYYFSGNINGIVVDFNTRMHYVLRDDDRWEWASEECGHLFSYLITSGPCPL</sequence>
<dbReference type="STRING" id="7209.A0A1I7W216"/>
<keyword evidence="5" id="KW-1185">Reference proteome</keyword>
<organism evidence="5 6">
    <name type="scientific">Loa loa</name>
    <name type="common">Eye worm</name>
    <name type="synonym">Filaria loa</name>
    <dbReference type="NCBI Taxonomy" id="7209"/>
    <lineage>
        <taxon>Eukaryota</taxon>
        <taxon>Metazoa</taxon>
        <taxon>Ecdysozoa</taxon>
        <taxon>Nematoda</taxon>
        <taxon>Chromadorea</taxon>
        <taxon>Rhabditida</taxon>
        <taxon>Spirurina</taxon>
        <taxon>Spiruromorpha</taxon>
        <taxon>Filarioidea</taxon>
        <taxon>Onchocercidae</taxon>
        <taxon>Loa</taxon>
    </lineage>
</organism>
<dbReference type="GO" id="GO:0004866">
    <property type="term" value="F:endopeptidase inhibitor activity"/>
    <property type="evidence" value="ECO:0007669"/>
    <property type="project" value="InterPro"/>
</dbReference>
<evidence type="ECO:0000256" key="2">
    <source>
        <dbReference type="ARBA" id="ARBA00022966"/>
    </source>
</evidence>
<feature type="region of interest" description="Disordered" evidence="3">
    <location>
        <begin position="76"/>
        <end position="109"/>
    </location>
</feature>
<dbReference type="InterPro" id="IPR011625">
    <property type="entry name" value="A2M_N_BRD"/>
</dbReference>
<feature type="compositionally biased region" description="Polar residues" evidence="3">
    <location>
        <begin position="99"/>
        <end position="109"/>
    </location>
</feature>
<dbReference type="eggNOG" id="KOG1366">
    <property type="taxonomic scope" value="Eukaryota"/>
</dbReference>
<protein>
    <submittedName>
        <fullName evidence="6">A2M domain-containing protein</fullName>
    </submittedName>
</protein>
<evidence type="ECO:0000256" key="3">
    <source>
        <dbReference type="SAM" id="MobiDB-lite"/>
    </source>
</evidence>
<evidence type="ECO:0000256" key="1">
    <source>
        <dbReference type="ARBA" id="ARBA00022729"/>
    </source>
</evidence>
<evidence type="ECO:0000259" key="4">
    <source>
        <dbReference type="SMART" id="SM01360"/>
    </source>
</evidence>
<evidence type="ECO:0000313" key="6">
    <source>
        <dbReference type="WBParaSite" id="EN70_8787"/>
    </source>
</evidence>
<dbReference type="Proteomes" id="UP000095285">
    <property type="component" value="Unassembled WGS sequence"/>
</dbReference>
<name>A0A1I7W216_LOALO</name>
<dbReference type="InterPro" id="IPR001599">
    <property type="entry name" value="Macroglobln_a2"/>
</dbReference>
<dbReference type="SMART" id="SM01360">
    <property type="entry name" value="A2M"/>
    <property type="match status" value="1"/>
</dbReference>
<reference evidence="5" key="1">
    <citation type="submission" date="2012-04" db="EMBL/GenBank/DDBJ databases">
        <title>The Genome Sequence of Loa loa.</title>
        <authorList>
            <consortium name="The Broad Institute Genome Sequencing Platform"/>
            <consortium name="Broad Institute Genome Sequencing Center for Infectious Disease"/>
            <person name="Nutman T.B."/>
            <person name="Fink D.L."/>
            <person name="Russ C."/>
            <person name="Young S."/>
            <person name="Zeng Q."/>
            <person name="Gargeya S."/>
            <person name="Alvarado L."/>
            <person name="Berlin A."/>
            <person name="Chapman S.B."/>
            <person name="Chen Z."/>
            <person name="Freedman E."/>
            <person name="Gellesch M."/>
            <person name="Goldberg J."/>
            <person name="Griggs A."/>
            <person name="Gujja S."/>
            <person name="Heilman E.R."/>
            <person name="Heiman D."/>
            <person name="Howarth C."/>
            <person name="Mehta T."/>
            <person name="Neiman D."/>
            <person name="Pearson M."/>
            <person name="Roberts A."/>
            <person name="Saif S."/>
            <person name="Shea T."/>
            <person name="Shenoy N."/>
            <person name="Sisk P."/>
            <person name="Stolte C."/>
            <person name="Sykes S."/>
            <person name="White J."/>
            <person name="Yandava C."/>
            <person name="Haas B."/>
            <person name="Henn M.R."/>
            <person name="Nusbaum C."/>
            <person name="Birren B."/>
        </authorList>
    </citation>
    <scope>NUCLEOTIDE SEQUENCE [LARGE SCALE GENOMIC DNA]</scope>
</reference>
<dbReference type="InterPro" id="IPR050473">
    <property type="entry name" value="A2M/Complement_sys"/>
</dbReference>
<dbReference type="PANTHER" id="PTHR11412:SF136">
    <property type="entry name" value="CD109 ANTIGEN"/>
    <property type="match status" value="1"/>
</dbReference>
<keyword evidence="2" id="KW-0882">Thioester bond</keyword>
<feature type="domain" description="Alpha-2-macroglobulin" evidence="4">
    <location>
        <begin position="966"/>
        <end position="1058"/>
    </location>
</feature>
<feature type="compositionally biased region" description="Acidic residues" evidence="3">
    <location>
        <begin position="80"/>
        <end position="94"/>
    </location>
</feature>
<dbReference type="Gene3D" id="2.20.130.20">
    <property type="match status" value="1"/>
</dbReference>
<dbReference type="CDD" id="cd00590">
    <property type="entry name" value="RRM_SF"/>
    <property type="match status" value="1"/>
</dbReference>
<dbReference type="Pfam" id="PF07703">
    <property type="entry name" value="A2M_BRD"/>
    <property type="match status" value="1"/>
</dbReference>
<dbReference type="WBParaSite" id="EN70_8787">
    <property type="protein sequence ID" value="EN70_8787"/>
    <property type="gene ID" value="EN70_8787"/>
</dbReference>